<accession>A0A8R1YUM3</accession>
<organism evidence="2 3">
    <name type="scientific">Pristionchus pacificus</name>
    <name type="common">Parasitic nematode worm</name>
    <dbReference type="NCBI Taxonomy" id="54126"/>
    <lineage>
        <taxon>Eukaryota</taxon>
        <taxon>Metazoa</taxon>
        <taxon>Ecdysozoa</taxon>
        <taxon>Nematoda</taxon>
        <taxon>Chromadorea</taxon>
        <taxon>Rhabditida</taxon>
        <taxon>Rhabditina</taxon>
        <taxon>Diplogasteromorpha</taxon>
        <taxon>Diplogasteroidea</taxon>
        <taxon>Neodiplogasteridae</taxon>
        <taxon>Pristionchus</taxon>
    </lineage>
</organism>
<proteinExistence type="predicted"/>
<keyword evidence="3" id="KW-1185">Reference proteome</keyword>
<evidence type="ECO:0000313" key="2">
    <source>
        <dbReference type="EnsemblMetazoa" id="PPA38319.1"/>
    </source>
</evidence>
<evidence type="ECO:0000256" key="1">
    <source>
        <dbReference type="SAM" id="MobiDB-lite"/>
    </source>
</evidence>
<feature type="compositionally biased region" description="Basic and acidic residues" evidence="1">
    <location>
        <begin position="269"/>
        <end position="278"/>
    </location>
</feature>
<reference evidence="2" key="2">
    <citation type="submission" date="2022-06" db="UniProtKB">
        <authorList>
            <consortium name="EnsemblMetazoa"/>
        </authorList>
    </citation>
    <scope>IDENTIFICATION</scope>
    <source>
        <strain evidence="2">PS312</strain>
    </source>
</reference>
<feature type="compositionally biased region" description="Low complexity" evidence="1">
    <location>
        <begin position="182"/>
        <end position="191"/>
    </location>
</feature>
<sequence>MAEFFITLPSNVPDHPENLSSSFLVRLPEPIRLKPEKWKCGLAEIIYTNSFENVLDPLKFTAIDKSGRRIDYYLPSGNYRDSLTFVDALSMVTSNRRKRNATENKPLTKNEEEQKAIEDEVKAGKIRPATAEEIAAKWEQIQRRKATATALVVGSAIATDVANTPPKPIVSQPPVAQPPAAQPSATTVQPPAAQPPKPADPAKNNTIDAKYAQVLENLFNKFAKQFDSASSKIITNAKQNTDAWIEENKKLQTLLQDSIRTAKENASTIEKEDKKNSDKNNGSQNAVMLEGFKKQSDILVEENQKLQALFKETIAIQKANAADSKRIANQANVRGFSLARAQEQYSKFGFSFDFDPLLQRIIIYVNRNILNGLELSPELAYLCGYSLKSDHEPFTLDEYKTIATYPIDFNNNLSAIYVYADCIQPSIVGNCKSQLLRIIPTSDQASTISTVFNPIQHFSINKEIIDTIKIRILDPFGKAIKFPFGTTICTLHFIKS</sequence>
<dbReference type="OrthoDB" id="5875955at2759"/>
<protein>
    <submittedName>
        <fullName evidence="2">Uncharacterized protein</fullName>
    </submittedName>
</protein>
<feature type="region of interest" description="Disordered" evidence="1">
    <location>
        <begin position="265"/>
        <end position="284"/>
    </location>
</feature>
<evidence type="ECO:0000313" key="3">
    <source>
        <dbReference type="Proteomes" id="UP000005239"/>
    </source>
</evidence>
<dbReference type="Proteomes" id="UP000005239">
    <property type="component" value="Unassembled WGS sequence"/>
</dbReference>
<accession>A0A2A6CFV6</accession>
<name>A0A2A6CFV6_PRIPA</name>
<feature type="region of interest" description="Disordered" evidence="1">
    <location>
        <begin position="162"/>
        <end position="204"/>
    </location>
</feature>
<dbReference type="AlphaFoldDB" id="A0A2A6CFV6"/>
<gene>
    <name evidence="2" type="primary">WBGene00276688</name>
</gene>
<reference evidence="3" key="1">
    <citation type="journal article" date="2008" name="Nat. Genet.">
        <title>The Pristionchus pacificus genome provides a unique perspective on nematode lifestyle and parasitism.</title>
        <authorList>
            <person name="Dieterich C."/>
            <person name="Clifton S.W."/>
            <person name="Schuster L.N."/>
            <person name="Chinwalla A."/>
            <person name="Delehaunty K."/>
            <person name="Dinkelacker I."/>
            <person name="Fulton L."/>
            <person name="Fulton R."/>
            <person name="Godfrey J."/>
            <person name="Minx P."/>
            <person name="Mitreva M."/>
            <person name="Roeseler W."/>
            <person name="Tian H."/>
            <person name="Witte H."/>
            <person name="Yang S.P."/>
            <person name="Wilson R.K."/>
            <person name="Sommer R.J."/>
        </authorList>
    </citation>
    <scope>NUCLEOTIDE SEQUENCE [LARGE SCALE GENOMIC DNA]</scope>
    <source>
        <strain evidence="3">PS312</strain>
    </source>
</reference>
<dbReference type="EnsemblMetazoa" id="PPA38319.1">
    <property type="protein sequence ID" value="PPA38319.1"/>
    <property type="gene ID" value="WBGene00276688"/>
</dbReference>